<dbReference type="EMBL" id="JQBA01000001">
    <property type="protein sequence ID" value="KRN45573.1"/>
    <property type="molecule type" value="Genomic_DNA"/>
</dbReference>
<comment type="subcellular location">
    <subcellularLocation>
        <location evidence="1">Cell membrane</location>
        <topology evidence="1">Multi-pass membrane protein</topology>
    </subcellularLocation>
</comment>
<dbReference type="InterPro" id="IPR025857">
    <property type="entry name" value="MacB_PCD"/>
</dbReference>
<keyword evidence="5" id="KW-0813">Transport</keyword>
<dbReference type="Pfam" id="PF02687">
    <property type="entry name" value="FtsX"/>
    <property type="match status" value="1"/>
</dbReference>
<sequence length="350" mass="37917">MFLAIKEIKHAKVHYGLIIAMVTLIGYLIFMLLGLMLGLANENTAAIDAWSTKTVVLSKGANVNINQSLIKTADLPKLKADDSLVGQSPVVVSRQKGAAHKQSAQLIGLRADQPIYQHLELVAGHRPQKANQVVLAANLRDKGYRLGDQIKLAGQSQTLTVVGFAKDGMLNMTPIIYGNLQLWQAVKGSNQFVASAIFSQRHFNLDTAALKAYPRATYVNKMPGYTAQNKTFVAMIGFLMVISMVIIGVFLYILTMQKLPNYAVLRAQGIPAKTLTLATVNQAALLMVSGGILSLILTRLTMLGLPQSMPFLLTWPLAVGLTLALVVLGTLGALIPVKMIQRVQPLDALH</sequence>
<keyword evidence="8 11" id="KW-1133">Transmembrane helix</keyword>
<evidence type="ECO:0000256" key="10">
    <source>
        <dbReference type="ARBA" id="ARBA00024973"/>
    </source>
</evidence>
<evidence type="ECO:0000256" key="2">
    <source>
        <dbReference type="ARBA" id="ARBA00008697"/>
    </source>
</evidence>
<keyword evidence="15" id="KW-1185">Reference proteome</keyword>
<keyword evidence="7 11" id="KW-0812">Transmembrane</keyword>
<gene>
    <name evidence="14" type="ORF">IV41_GL000048</name>
</gene>
<feature type="transmembrane region" description="Helical" evidence="11">
    <location>
        <begin position="15"/>
        <end position="39"/>
    </location>
</feature>
<evidence type="ECO:0000256" key="6">
    <source>
        <dbReference type="ARBA" id="ARBA00022475"/>
    </source>
</evidence>
<dbReference type="GO" id="GO:0005886">
    <property type="term" value="C:plasma membrane"/>
    <property type="evidence" value="ECO:0007669"/>
    <property type="project" value="UniProtKB-SubCell"/>
</dbReference>
<evidence type="ECO:0000313" key="14">
    <source>
        <dbReference type="EMBL" id="KRN45573.1"/>
    </source>
</evidence>
<evidence type="ECO:0000256" key="1">
    <source>
        <dbReference type="ARBA" id="ARBA00004651"/>
    </source>
</evidence>
<comment type="similarity">
    <text evidence="2">Belongs to the ABC-4 integral membrane protein family. HrtB subfamily.</text>
</comment>
<evidence type="ECO:0000259" key="12">
    <source>
        <dbReference type="Pfam" id="PF02687"/>
    </source>
</evidence>
<dbReference type="InterPro" id="IPR051125">
    <property type="entry name" value="ABC-4/HrtB_transporter"/>
</dbReference>
<keyword evidence="6" id="KW-1003">Cell membrane</keyword>
<feature type="transmembrane region" description="Helical" evidence="11">
    <location>
        <begin position="275"/>
        <end position="297"/>
    </location>
</feature>
<evidence type="ECO:0000259" key="13">
    <source>
        <dbReference type="Pfam" id="PF12704"/>
    </source>
</evidence>
<feature type="transmembrane region" description="Helical" evidence="11">
    <location>
        <begin position="232"/>
        <end position="254"/>
    </location>
</feature>
<comment type="subunit">
    <text evidence="3">The complex is composed of two ATP-binding proteins (HrtA), two transmembrane proteins (HrtB) and a solute-binding protein.</text>
</comment>
<dbReference type="Pfam" id="PF12704">
    <property type="entry name" value="MacB_PCD"/>
    <property type="match status" value="1"/>
</dbReference>
<comment type="function">
    <text evidence="10">Part of the ABC transporter complex hrt involved in hemin import. Responsible for the translocation of the substrate across the membrane.</text>
</comment>
<organism evidence="14 15">
    <name type="scientific">Limosilactobacillus ingluviei</name>
    <dbReference type="NCBI Taxonomy" id="148604"/>
    <lineage>
        <taxon>Bacteria</taxon>
        <taxon>Bacillati</taxon>
        <taxon>Bacillota</taxon>
        <taxon>Bacilli</taxon>
        <taxon>Lactobacillales</taxon>
        <taxon>Lactobacillaceae</taxon>
        <taxon>Limosilactobacillus</taxon>
    </lineage>
</organism>
<evidence type="ECO:0000256" key="5">
    <source>
        <dbReference type="ARBA" id="ARBA00022448"/>
    </source>
</evidence>
<evidence type="ECO:0000256" key="8">
    <source>
        <dbReference type="ARBA" id="ARBA00022989"/>
    </source>
</evidence>
<feature type="transmembrane region" description="Helical" evidence="11">
    <location>
        <begin position="317"/>
        <end position="337"/>
    </location>
</feature>
<name>A0A0R2H4Z7_9LACO</name>
<dbReference type="PANTHER" id="PTHR43738:SF1">
    <property type="entry name" value="HEMIN TRANSPORT SYSTEM PERMEASE PROTEIN HRTB-RELATED"/>
    <property type="match status" value="1"/>
</dbReference>
<dbReference type="AlphaFoldDB" id="A0A0R2H4Z7"/>
<dbReference type="PANTHER" id="PTHR43738">
    <property type="entry name" value="ABC TRANSPORTER, MEMBRANE PROTEIN"/>
    <property type="match status" value="1"/>
</dbReference>
<proteinExistence type="inferred from homology"/>
<evidence type="ECO:0000256" key="11">
    <source>
        <dbReference type="SAM" id="Phobius"/>
    </source>
</evidence>
<feature type="domain" description="MacB-like periplasmic core" evidence="13">
    <location>
        <begin position="29"/>
        <end position="187"/>
    </location>
</feature>
<dbReference type="STRING" id="1203076.GCA_000312405_01241"/>
<evidence type="ECO:0000313" key="15">
    <source>
        <dbReference type="Proteomes" id="UP000051639"/>
    </source>
</evidence>
<comment type="caution">
    <text evidence="14">The sequence shown here is derived from an EMBL/GenBank/DDBJ whole genome shotgun (WGS) entry which is preliminary data.</text>
</comment>
<dbReference type="InterPro" id="IPR003838">
    <property type="entry name" value="ABC3_permease_C"/>
</dbReference>
<protein>
    <recommendedName>
        <fullName evidence="4">Putative hemin transport system permease protein HrtB</fullName>
    </recommendedName>
</protein>
<evidence type="ECO:0000256" key="9">
    <source>
        <dbReference type="ARBA" id="ARBA00023136"/>
    </source>
</evidence>
<accession>A0A0R2H4Z7</accession>
<evidence type="ECO:0000256" key="4">
    <source>
        <dbReference type="ARBA" id="ARBA00016962"/>
    </source>
</evidence>
<keyword evidence="9 11" id="KW-0472">Membrane</keyword>
<evidence type="ECO:0000256" key="7">
    <source>
        <dbReference type="ARBA" id="ARBA00022692"/>
    </source>
</evidence>
<dbReference type="PATRIC" id="fig|148604.4.peg.48"/>
<dbReference type="OrthoDB" id="384327at2"/>
<feature type="domain" description="ABC3 transporter permease C-terminal" evidence="12">
    <location>
        <begin position="234"/>
        <end position="344"/>
    </location>
</feature>
<reference evidence="14 15" key="1">
    <citation type="journal article" date="2015" name="Genome Announc.">
        <title>Expanding the biotechnology potential of lactobacilli through comparative genomics of 213 strains and associated genera.</title>
        <authorList>
            <person name="Sun Z."/>
            <person name="Harris H.M."/>
            <person name="McCann A."/>
            <person name="Guo C."/>
            <person name="Argimon S."/>
            <person name="Zhang W."/>
            <person name="Yang X."/>
            <person name="Jeffery I.B."/>
            <person name="Cooney J.C."/>
            <person name="Kagawa T.F."/>
            <person name="Liu W."/>
            <person name="Song Y."/>
            <person name="Salvetti E."/>
            <person name="Wrobel A."/>
            <person name="Rasinkangas P."/>
            <person name="Parkhill J."/>
            <person name="Rea M.C."/>
            <person name="O'Sullivan O."/>
            <person name="Ritari J."/>
            <person name="Douillard F.P."/>
            <person name="Paul Ross R."/>
            <person name="Yang R."/>
            <person name="Briner A.E."/>
            <person name="Felis G.E."/>
            <person name="de Vos W.M."/>
            <person name="Barrangou R."/>
            <person name="Klaenhammer T.R."/>
            <person name="Caufield P.W."/>
            <person name="Cui Y."/>
            <person name="Zhang H."/>
            <person name="O'Toole P.W."/>
        </authorList>
    </citation>
    <scope>NUCLEOTIDE SEQUENCE [LARGE SCALE GENOMIC DNA]</scope>
    <source>
        <strain evidence="14 15">DSM 14792</strain>
    </source>
</reference>
<dbReference type="Proteomes" id="UP000051639">
    <property type="component" value="Unassembled WGS sequence"/>
</dbReference>
<evidence type="ECO:0000256" key="3">
    <source>
        <dbReference type="ARBA" id="ARBA00011131"/>
    </source>
</evidence>
<dbReference type="RefSeq" id="WP_056993569.1">
    <property type="nucleotide sequence ID" value="NZ_JQBA01000001.1"/>
</dbReference>